<sequence>WCHWCVSHLESLLSGKLPSSFCCYSFSLTCIAFVIYLHSITPFLFLFPSNCHSPQLSQFQFKV</sequence>
<evidence type="ECO:0000313" key="3">
    <source>
        <dbReference type="Proteomes" id="UP000004810"/>
    </source>
</evidence>
<gene>
    <name evidence="2" type="ORF">WUBG_05298</name>
</gene>
<protein>
    <submittedName>
        <fullName evidence="2">Uncharacterized protein</fullName>
    </submittedName>
</protein>
<keyword evidence="1" id="KW-1133">Transmembrane helix</keyword>
<proteinExistence type="predicted"/>
<accession>J9ENM2</accession>
<dbReference type="AlphaFoldDB" id="J9ENM2"/>
<evidence type="ECO:0000313" key="2">
    <source>
        <dbReference type="EMBL" id="EJW83788.1"/>
    </source>
</evidence>
<dbReference type="Proteomes" id="UP000004810">
    <property type="component" value="Unassembled WGS sequence"/>
</dbReference>
<feature type="non-terminal residue" evidence="2">
    <location>
        <position position="1"/>
    </location>
</feature>
<feature type="transmembrane region" description="Helical" evidence="1">
    <location>
        <begin position="21"/>
        <end position="47"/>
    </location>
</feature>
<evidence type="ECO:0000256" key="1">
    <source>
        <dbReference type="SAM" id="Phobius"/>
    </source>
</evidence>
<keyword evidence="1" id="KW-0812">Transmembrane</keyword>
<comment type="caution">
    <text evidence="2">The sequence shown here is derived from an EMBL/GenBank/DDBJ whole genome shotgun (WGS) entry which is preliminary data.</text>
</comment>
<organism evidence="2 3">
    <name type="scientific">Wuchereria bancrofti</name>
    <dbReference type="NCBI Taxonomy" id="6293"/>
    <lineage>
        <taxon>Eukaryota</taxon>
        <taxon>Metazoa</taxon>
        <taxon>Ecdysozoa</taxon>
        <taxon>Nematoda</taxon>
        <taxon>Chromadorea</taxon>
        <taxon>Rhabditida</taxon>
        <taxon>Spirurina</taxon>
        <taxon>Spiruromorpha</taxon>
        <taxon>Filarioidea</taxon>
        <taxon>Onchocercidae</taxon>
        <taxon>Wuchereria</taxon>
    </lineage>
</organism>
<dbReference type="EMBL" id="ADBV01001989">
    <property type="protein sequence ID" value="EJW83788.1"/>
    <property type="molecule type" value="Genomic_DNA"/>
</dbReference>
<keyword evidence="1" id="KW-0472">Membrane</keyword>
<reference evidence="3" key="1">
    <citation type="submission" date="2012-08" db="EMBL/GenBank/DDBJ databases">
        <title>The Genome Sequence of Wuchereria bancrofti.</title>
        <authorList>
            <person name="Nutman T.B."/>
            <person name="Fink D.L."/>
            <person name="Russ C."/>
            <person name="Young S."/>
            <person name="Zeng Q."/>
            <person name="Koehrsen M."/>
            <person name="Alvarado L."/>
            <person name="Berlin A."/>
            <person name="Chapman S.B."/>
            <person name="Chen Z."/>
            <person name="Freedman E."/>
            <person name="Gellesch M."/>
            <person name="Goldberg J."/>
            <person name="Griggs A."/>
            <person name="Gujja S."/>
            <person name="Heilman E.R."/>
            <person name="Heiman D."/>
            <person name="Hepburn T."/>
            <person name="Howarth C."/>
            <person name="Jen D."/>
            <person name="Larson L."/>
            <person name="Lewis B."/>
            <person name="Mehta T."/>
            <person name="Park D."/>
            <person name="Pearson M."/>
            <person name="Roberts A."/>
            <person name="Saif S."/>
            <person name="Shea T."/>
            <person name="Shenoy N."/>
            <person name="Sisk P."/>
            <person name="Stolte C."/>
            <person name="Sykes S."/>
            <person name="Walk T."/>
            <person name="White J."/>
            <person name="Yandava C."/>
            <person name="Haas B."/>
            <person name="Henn M.R."/>
            <person name="Nusbaum C."/>
            <person name="Birren B."/>
        </authorList>
    </citation>
    <scope>NUCLEOTIDE SEQUENCE [LARGE SCALE GENOMIC DNA]</scope>
    <source>
        <strain evidence="3">NA</strain>
    </source>
</reference>
<name>J9ENM2_WUCBA</name>